<evidence type="ECO:0000313" key="3">
    <source>
        <dbReference type="Proteomes" id="UP001500353"/>
    </source>
</evidence>
<comment type="caution">
    <text evidence="2">The sequence shown here is derived from an EMBL/GenBank/DDBJ whole genome shotgun (WGS) entry which is preliminary data.</text>
</comment>
<dbReference type="RefSeq" id="WP_345203446.1">
    <property type="nucleotide sequence ID" value="NZ_BAABHX010000003.1"/>
</dbReference>
<keyword evidence="3" id="KW-1185">Reference proteome</keyword>
<evidence type="ECO:0000256" key="1">
    <source>
        <dbReference type="SAM" id="MobiDB-lite"/>
    </source>
</evidence>
<evidence type="ECO:0000313" key="2">
    <source>
        <dbReference type="EMBL" id="GAA5092373.1"/>
    </source>
</evidence>
<gene>
    <name evidence="2" type="ORF">GCM10023210_21190</name>
</gene>
<dbReference type="Proteomes" id="UP001500353">
    <property type="component" value="Unassembled WGS sequence"/>
</dbReference>
<name>A0ABP9M7C2_9FLAO</name>
<dbReference type="Pfam" id="PF11692">
    <property type="entry name" value="DUF3289"/>
    <property type="match status" value="1"/>
</dbReference>
<feature type="region of interest" description="Disordered" evidence="1">
    <location>
        <begin position="565"/>
        <end position="596"/>
    </location>
</feature>
<feature type="compositionally biased region" description="Basic and acidic residues" evidence="1">
    <location>
        <begin position="565"/>
        <end position="589"/>
    </location>
</feature>
<dbReference type="InterPro" id="IPR017483">
    <property type="entry name" value="CHP03034"/>
</dbReference>
<sequence>MAGGKITRVVLQKSTTDVEGDFKGFYRKLSMTAGDNNAFKAKTTNHGKPEKEPKAGKYFVKGWWTNHKNQPIKRAVYGQFLRFHIEMDKTYAKPGDIVYFEMFDSDMRSFGNDVVKADDPIGLEHKDGSHKPYTYEKVNSENKVIIEFSTTDNLEQWTSKLDQDKIFELYFRCSYVNKGGTEHVELPYNFHDYLQLGTLVIDRYKMPGLKPDGSDIADDMTYGTGHPHKKLIYSADRVSKYKEEYKTFGFDMTKHALFADAADDILYEPLMEKEPETPKDPIKEIYKIPIDNATIAKDPIDPIDKINLQIRVRNKNVKAIYSKEEIENLGNMMKFSMETDFRLWFNLRTLKAILAWGELSPVLDEMIDKFQRNEGGIYESPTLTKAIKESVNTDEYLQKVEDYIAGQLNTKFAKLEEVEDTEPYFEKLVGKERIYFNNLKGDRKDVGKEFKNPSYTYWDKKNLAGNLFSGKTLALNDIWSTEIYLKEVKFTGDDYLAKYEVFLWDHFGLDIPDVQDPKLTKPYYFENGFRAWFILQHIKGFKPFLTKMTFTQEFKGNLNKNKAIENPERKQRIETEQKEDREKAERIREIMSGPKF</sequence>
<protein>
    <recommendedName>
        <fullName evidence="4">DUF3289 domain-containing protein</fullName>
    </recommendedName>
</protein>
<accession>A0ABP9M7C2</accession>
<reference evidence="3" key="1">
    <citation type="journal article" date="2019" name="Int. J. Syst. Evol. Microbiol.">
        <title>The Global Catalogue of Microorganisms (GCM) 10K type strain sequencing project: providing services to taxonomists for standard genome sequencing and annotation.</title>
        <authorList>
            <consortium name="The Broad Institute Genomics Platform"/>
            <consortium name="The Broad Institute Genome Sequencing Center for Infectious Disease"/>
            <person name="Wu L."/>
            <person name="Ma J."/>
        </authorList>
    </citation>
    <scope>NUCLEOTIDE SEQUENCE [LARGE SCALE GENOMIC DNA]</scope>
    <source>
        <strain evidence="3">JCM 18019</strain>
    </source>
</reference>
<evidence type="ECO:0008006" key="4">
    <source>
        <dbReference type="Google" id="ProtNLM"/>
    </source>
</evidence>
<proteinExistence type="predicted"/>
<organism evidence="2 3">
    <name type="scientific">Chryseobacterium ginsengisoli</name>
    <dbReference type="NCBI Taxonomy" id="363853"/>
    <lineage>
        <taxon>Bacteria</taxon>
        <taxon>Pseudomonadati</taxon>
        <taxon>Bacteroidota</taxon>
        <taxon>Flavobacteriia</taxon>
        <taxon>Flavobacteriales</taxon>
        <taxon>Weeksellaceae</taxon>
        <taxon>Chryseobacterium group</taxon>
        <taxon>Chryseobacterium</taxon>
    </lineage>
</organism>
<dbReference type="EMBL" id="BAABHX010000003">
    <property type="protein sequence ID" value="GAA5092373.1"/>
    <property type="molecule type" value="Genomic_DNA"/>
</dbReference>